<dbReference type="AlphaFoldDB" id="A0A0D6XRE2"/>
<name>A0A0D6XRE2_9STAP</name>
<keyword evidence="2" id="KW-0378">Hydrolase</keyword>
<dbReference type="Gene3D" id="2.60.120.260">
    <property type="entry name" value="Galactose-binding domain-like"/>
    <property type="match status" value="1"/>
</dbReference>
<evidence type="ECO:0000313" key="3">
    <source>
        <dbReference type="Proteomes" id="UP000032366"/>
    </source>
</evidence>
<evidence type="ECO:0000313" key="1">
    <source>
        <dbReference type="EMBL" id="KIX91177.1"/>
    </source>
</evidence>
<dbReference type="SUPFAM" id="SSF49785">
    <property type="entry name" value="Galactose-binding domain-like"/>
    <property type="match status" value="1"/>
</dbReference>
<dbReference type="RefSeq" id="WP_044359701.1">
    <property type="nucleotide sequence ID" value="NZ_JXWY01000031.1"/>
</dbReference>
<evidence type="ECO:0000313" key="2">
    <source>
        <dbReference type="EMBL" id="SUM58276.1"/>
    </source>
</evidence>
<dbReference type="GO" id="GO:0016787">
    <property type="term" value="F:hydrolase activity"/>
    <property type="evidence" value="ECO:0007669"/>
    <property type="project" value="UniProtKB-KW"/>
</dbReference>
<sequence length="239" mass="27688">MIATTLTVTKDKVKGAEMRKAYEIPYSSHHEYFHCTSIEQLHAITTLCDYWIVDNKRFNNTFVYTKYFKINDYDASKDYFLDTQSFNTSAICLINGSMLNMSERLCDMTRFIHHGENTLVVMIPSDNHSENTLLALERMLIVERANDRISRFDVTTNYDEVTNYLHIKLRITDIEGAPMPSYTLVDTHGNPLISGMISLDDVNHIDYPLFTNTSLQDSHYRLFIDTDDETLVHTLNIAF</sequence>
<organism evidence="2 4">
    <name type="scientific">Staphylococcus microti</name>
    <dbReference type="NCBI Taxonomy" id="569857"/>
    <lineage>
        <taxon>Bacteria</taxon>
        <taxon>Bacillati</taxon>
        <taxon>Bacillota</taxon>
        <taxon>Bacilli</taxon>
        <taxon>Bacillales</taxon>
        <taxon>Staphylococcaceae</taxon>
        <taxon>Staphylococcus</taxon>
    </lineage>
</organism>
<dbReference type="OrthoDB" id="2412489at2"/>
<protein>
    <submittedName>
        <fullName evidence="2">Glycosyl hydrolase family 2, sugar binding domain</fullName>
    </submittedName>
</protein>
<dbReference type="InterPro" id="IPR008979">
    <property type="entry name" value="Galactose-bd-like_sf"/>
</dbReference>
<gene>
    <name evidence="2" type="ORF">NCTC13832_02024</name>
    <name evidence="1" type="ORF">TP70_04355</name>
</gene>
<dbReference type="Proteomes" id="UP000032366">
    <property type="component" value="Unassembled WGS sequence"/>
</dbReference>
<reference evidence="2 4" key="2">
    <citation type="submission" date="2018-06" db="EMBL/GenBank/DDBJ databases">
        <authorList>
            <consortium name="Pathogen Informatics"/>
            <person name="Doyle S."/>
        </authorList>
    </citation>
    <scope>NUCLEOTIDE SEQUENCE [LARGE SCALE GENOMIC DNA]</scope>
    <source>
        <strain evidence="2 4">NCTC13832</strain>
    </source>
</reference>
<evidence type="ECO:0000313" key="4">
    <source>
        <dbReference type="Proteomes" id="UP000254100"/>
    </source>
</evidence>
<dbReference type="STRING" id="569857.TP70_04355"/>
<accession>A0A0D6XRE2</accession>
<dbReference type="EMBL" id="JXWY01000031">
    <property type="protein sequence ID" value="KIX91177.1"/>
    <property type="molecule type" value="Genomic_DNA"/>
</dbReference>
<proteinExistence type="predicted"/>
<dbReference type="EMBL" id="UHDT01000001">
    <property type="protein sequence ID" value="SUM58276.1"/>
    <property type="molecule type" value="Genomic_DNA"/>
</dbReference>
<keyword evidence="3" id="KW-1185">Reference proteome</keyword>
<dbReference type="Proteomes" id="UP000254100">
    <property type="component" value="Unassembled WGS sequence"/>
</dbReference>
<reference evidence="1 3" key="1">
    <citation type="submission" date="2015-01" db="EMBL/GenBank/DDBJ databases">
        <authorList>
            <person name="Guo J."/>
        </authorList>
    </citation>
    <scope>NUCLEOTIDE SEQUENCE [LARGE SCALE GENOMIC DNA]</scope>
    <source>
        <strain evidence="1 3">DSM 22147</strain>
    </source>
</reference>